<keyword evidence="4" id="KW-1185">Reference proteome</keyword>
<dbReference type="OrthoDB" id="10499214at2759"/>
<gene>
    <name evidence="3" type="ORF">POSPLADRAFT_1034119</name>
</gene>
<feature type="transmembrane region" description="Helical" evidence="2">
    <location>
        <begin position="219"/>
        <end position="238"/>
    </location>
</feature>
<keyword evidence="2" id="KW-1133">Transmembrane helix</keyword>
<keyword evidence="2" id="KW-0472">Membrane</keyword>
<evidence type="ECO:0000313" key="4">
    <source>
        <dbReference type="Proteomes" id="UP000194127"/>
    </source>
</evidence>
<accession>A0A1X6MYP1</accession>
<sequence>MSVTSRGILRGYLSRFQSTDQLTSQVVSVQRLTHLATAQVVGSFWIDYKIATVETFREPYLVPPSGEHVSSTWFCLSNVFSFAMREIMATVVWGGNEGASIIQLSSILAIWYMLCHIFALLLRLDKYFNGTPTPVSNDIRNAPVVILTALSDLLRGIMRQIGDLALNTVFAECQEQLYTTVACGNCLRLTTDGTKLVGGTLRRIFLLLCYSDNSSPEIIFAKSIFIVLLHLFFLVLAMSSGNDICVNPTTSRCMRVRKHIHDNAGAETDSAGKGQIKRSEDHSYLRQRGALSRSREYKGGAAAQTSYNMCERAVRLAVWNIGRLVRVHTRGGKATQRSNTFHDIREASSLIHAVRGSRKQLSARTSSAPENLRKAAIERGAKSDRNNGPSSISRGTAEGNAGGIGCDLLLPPAITLLHHRRSNPEQKTTLFFEHEAQWNEMRASARG</sequence>
<protein>
    <submittedName>
        <fullName evidence="3">Uncharacterized protein</fullName>
    </submittedName>
</protein>
<keyword evidence="2" id="KW-0812">Transmembrane</keyword>
<organism evidence="3 4">
    <name type="scientific">Postia placenta MAD-698-R-SB12</name>
    <dbReference type="NCBI Taxonomy" id="670580"/>
    <lineage>
        <taxon>Eukaryota</taxon>
        <taxon>Fungi</taxon>
        <taxon>Dikarya</taxon>
        <taxon>Basidiomycota</taxon>
        <taxon>Agaricomycotina</taxon>
        <taxon>Agaricomycetes</taxon>
        <taxon>Polyporales</taxon>
        <taxon>Adustoporiaceae</taxon>
        <taxon>Rhodonia</taxon>
    </lineage>
</organism>
<dbReference type="AlphaFoldDB" id="A0A1X6MYP1"/>
<name>A0A1X6MYP1_9APHY</name>
<evidence type="ECO:0000313" key="3">
    <source>
        <dbReference type="EMBL" id="OSX61479.1"/>
    </source>
</evidence>
<feature type="transmembrane region" description="Helical" evidence="2">
    <location>
        <begin position="101"/>
        <end position="122"/>
    </location>
</feature>
<dbReference type="GeneID" id="36321945"/>
<dbReference type="Proteomes" id="UP000194127">
    <property type="component" value="Unassembled WGS sequence"/>
</dbReference>
<dbReference type="RefSeq" id="XP_024338273.1">
    <property type="nucleotide sequence ID" value="XM_024476995.1"/>
</dbReference>
<proteinExistence type="predicted"/>
<dbReference type="EMBL" id="KZ110598">
    <property type="protein sequence ID" value="OSX61479.1"/>
    <property type="molecule type" value="Genomic_DNA"/>
</dbReference>
<evidence type="ECO:0000256" key="1">
    <source>
        <dbReference type="SAM" id="MobiDB-lite"/>
    </source>
</evidence>
<evidence type="ECO:0000256" key="2">
    <source>
        <dbReference type="SAM" id="Phobius"/>
    </source>
</evidence>
<reference evidence="3 4" key="1">
    <citation type="submission" date="2017-04" db="EMBL/GenBank/DDBJ databases">
        <title>Genome Sequence of the Model Brown-Rot Fungus Postia placenta SB12.</title>
        <authorList>
            <consortium name="DOE Joint Genome Institute"/>
            <person name="Gaskell J."/>
            <person name="Kersten P."/>
            <person name="Larrondo L.F."/>
            <person name="Canessa P."/>
            <person name="Martinez D."/>
            <person name="Hibbett D."/>
            <person name="Schmoll M."/>
            <person name="Kubicek C.P."/>
            <person name="Martinez A.T."/>
            <person name="Yadav J."/>
            <person name="Master E."/>
            <person name="Magnuson J.K."/>
            <person name="James T."/>
            <person name="Yaver D."/>
            <person name="Berka R."/>
            <person name="Labutti K."/>
            <person name="Lipzen A."/>
            <person name="Aerts A."/>
            <person name="Barry K."/>
            <person name="Henrissat B."/>
            <person name="Blanchette R."/>
            <person name="Grigoriev I."/>
            <person name="Cullen D."/>
        </authorList>
    </citation>
    <scope>NUCLEOTIDE SEQUENCE [LARGE SCALE GENOMIC DNA]</scope>
    <source>
        <strain evidence="3 4">MAD-698-R-SB12</strain>
    </source>
</reference>
<feature type="region of interest" description="Disordered" evidence="1">
    <location>
        <begin position="377"/>
        <end position="397"/>
    </location>
</feature>